<accession>A0ABU7IZD0</accession>
<evidence type="ECO:0000313" key="1">
    <source>
        <dbReference type="EMBL" id="MEE1978355.1"/>
    </source>
</evidence>
<organism evidence="1 2">
    <name type="scientific">Maribacter cobaltidurans</name>
    <dbReference type="NCBI Taxonomy" id="1178778"/>
    <lineage>
        <taxon>Bacteria</taxon>
        <taxon>Pseudomonadati</taxon>
        <taxon>Bacteroidota</taxon>
        <taxon>Flavobacteriia</taxon>
        <taxon>Flavobacteriales</taxon>
        <taxon>Flavobacteriaceae</taxon>
        <taxon>Maribacter</taxon>
    </lineage>
</organism>
<reference evidence="1 2" key="1">
    <citation type="submission" date="2024-01" db="EMBL/GenBank/DDBJ databases">
        <title>Maribacter spp. originated from different algae showed divergent polysaccharides utilization ability.</title>
        <authorList>
            <person name="Wang H."/>
            <person name="Wu Y."/>
        </authorList>
    </citation>
    <scope>NUCLEOTIDE SEQUENCE [LARGE SCALE GENOMIC DNA]</scope>
    <source>
        <strain evidence="1 2">PR1</strain>
    </source>
</reference>
<dbReference type="EMBL" id="JAZDDG010000012">
    <property type="protein sequence ID" value="MEE1978355.1"/>
    <property type="molecule type" value="Genomic_DNA"/>
</dbReference>
<protein>
    <submittedName>
        <fullName evidence="1">Uncharacterized protein</fullName>
    </submittedName>
</protein>
<comment type="caution">
    <text evidence="1">The sequence shown here is derived from an EMBL/GenBank/DDBJ whole genome shotgun (WGS) entry which is preliminary data.</text>
</comment>
<dbReference type="RefSeq" id="WP_272653006.1">
    <property type="nucleotide sequence ID" value="NZ_JAZDDG010000012.1"/>
</dbReference>
<gene>
    <name evidence="1" type="ORF">V1I91_19920</name>
</gene>
<keyword evidence="2" id="KW-1185">Reference proteome</keyword>
<dbReference type="Proteomes" id="UP001356308">
    <property type="component" value="Unassembled WGS sequence"/>
</dbReference>
<evidence type="ECO:0000313" key="2">
    <source>
        <dbReference type="Proteomes" id="UP001356308"/>
    </source>
</evidence>
<name>A0ABU7IZD0_9FLAO</name>
<sequence length="313" mass="37247">MNRNLENLISLNSRFLVLKQEDAFSDKELVAELRKLPIHIYLICKSSRILLDRNNSLIDKKTITLNFYTNINGIRKDIIVKTINRPGQLIEKLECNYPFNKFKAFGSNKSFHSEGKTNLLFKYLTAQNETYYEESNLEVLYVGQAFGKNGERITIDRLKKHEKAQRVYFDTQDKFPDEEIWFLSLTFEPTLMTVFDPRSFYDKSQMQEDLNQQYKIETNPIPFDQQITILEASLITYFGTSEYNKEYLDFPSKTHTKYNELYKLDFNSVGFELSTTSIFSKLFSEKVKADYYHYERYFLHNETERKEMLSWAR</sequence>
<proteinExistence type="predicted"/>